<evidence type="ECO:0000256" key="1">
    <source>
        <dbReference type="SAM" id="SignalP"/>
    </source>
</evidence>
<sequence length="314" mass="36497">MRFSHLYKTGLMLFFLLATTISAQNYAPVFDFEKVMDTYFDDSGLISFQDGKIIFAPGNRLNAQVAVVDQENKVLARFPFHPRYKAHEGVYARALVQAPADITLTKPGIYNIVYIVDGRPATRLPFRLVQTSAGDDPFNPRKEFAFDGYWRTFAFIIMDDWKGEEWPEVYYWLGGLDLPKGQNDDKQIVTLFRDGKMVAHSKTRNGFYKKGHFEKVHSHLYHIHPENKSYNARPFLLKDWLVDGVYELRVNRLSDKAALRSFDFRVVNGKIEGHPRSRLGYQPQTDYIAPRVQKRSSTYPELVEAIWIEDRQLK</sequence>
<gene>
    <name evidence="2" type="ORF">ENJ10_07055</name>
</gene>
<proteinExistence type="predicted"/>
<evidence type="ECO:0000313" key="2">
    <source>
        <dbReference type="EMBL" id="HED10430.1"/>
    </source>
</evidence>
<dbReference type="Proteomes" id="UP000886005">
    <property type="component" value="Unassembled WGS sequence"/>
</dbReference>
<accession>A0A7V1LM11</accession>
<reference evidence="2" key="1">
    <citation type="journal article" date="2020" name="mSystems">
        <title>Genome- and Community-Level Interaction Insights into Carbon Utilization and Element Cycling Functions of Hydrothermarchaeota in Hydrothermal Sediment.</title>
        <authorList>
            <person name="Zhou Z."/>
            <person name="Liu Y."/>
            <person name="Xu W."/>
            <person name="Pan J."/>
            <person name="Luo Z.H."/>
            <person name="Li M."/>
        </authorList>
    </citation>
    <scope>NUCLEOTIDE SEQUENCE [LARGE SCALE GENOMIC DNA]</scope>
    <source>
        <strain evidence="2">HyVt-456</strain>
    </source>
</reference>
<comment type="caution">
    <text evidence="2">The sequence shown here is derived from an EMBL/GenBank/DDBJ whole genome shotgun (WGS) entry which is preliminary data.</text>
</comment>
<feature type="chain" id="PRO_5031011480" evidence="1">
    <location>
        <begin position="24"/>
        <end position="314"/>
    </location>
</feature>
<organism evidence="2">
    <name type="scientific">Caldithrix abyssi</name>
    <dbReference type="NCBI Taxonomy" id="187145"/>
    <lineage>
        <taxon>Bacteria</taxon>
        <taxon>Pseudomonadati</taxon>
        <taxon>Calditrichota</taxon>
        <taxon>Calditrichia</taxon>
        <taxon>Calditrichales</taxon>
        <taxon>Calditrichaceae</taxon>
        <taxon>Caldithrix</taxon>
    </lineage>
</organism>
<name>A0A7V1LM11_CALAY</name>
<keyword evidence="1" id="KW-0732">Signal</keyword>
<dbReference type="AlphaFoldDB" id="A0A7V1LM11"/>
<dbReference type="EMBL" id="DRLD01000192">
    <property type="protein sequence ID" value="HED10430.1"/>
    <property type="molecule type" value="Genomic_DNA"/>
</dbReference>
<protein>
    <submittedName>
        <fullName evidence="2">Uncharacterized protein</fullName>
    </submittedName>
</protein>
<feature type="signal peptide" evidence="1">
    <location>
        <begin position="1"/>
        <end position="23"/>
    </location>
</feature>